<evidence type="ECO:0000256" key="4">
    <source>
        <dbReference type="ARBA" id="ARBA00023082"/>
    </source>
</evidence>
<dbReference type="Pfam" id="PF00196">
    <property type="entry name" value="GerE"/>
    <property type="match status" value="1"/>
</dbReference>
<keyword evidence="9" id="KW-0548">Nucleotidyltransferase</keyword>
<dbReference type="Gene3D" id="1.20.120.1810">
    <property type="match status" value="1"/>
</dbReference>
<evidence type="ECO:0000313" key="9">
    <source>
        <dbReference type="EMBL" id="EEG93229.1"/>
    </source>
</evidence>
<dbReference type="PIRSF" id="PIRSF002939">
    <property type="entry name" value="RNA_polymerase_sigma-H_factor"/>
    <property type="match status" value="1"/>
</dbReference>
<dbReference type="GO" id="GO:0006352">
    <property type="term" value="P:DNA-templated transcription initiation"/>
    <property type="evidence" value="ECO:0007669"/>
    <property type="project" value="InterPro"/>
</dbReference>
<dbReference type="eggNOG" id="COG1595">
    <property type="taxonomic scope" value="Bacteria"/>
</dbReference>
<proteinExistence type="inferred from homology"/>
<dbReference type="InterPro" id="IPR014284">
    <property type="entry name" value="RNA_pol_sigma-70_dom"/>
</dbReference>
<dbReference type="InterPro" id="IPR000943">
    <property type="entry name" value="RNA_pol_sigma70"/>
</dbReference>
<dbReference type="PROSITE" id="PS00715">
    <property type="entry name" value="SIGMA70_1"/>
    <property type="match status" value="1"/>
</dbReference>
<feature type="domain" description="RNA polymerase sigma-70" evidence="8">
    <location>
        <begin position="82"/>
        <end position="95"/>
    </location>
</feature>
<protein>
    <recommendedName>
        <fullName evidence="2">RNA polymerase sigma factor SigS</fullName>
    </recommendedName>
</protein>
<dbReference type="InterPro" id="IPR016032">
    <property type="entry name" value="Sig_transdc_resp-reg_C-effctor"/>
</dbReference>
<evidence type="ECO:0000256" key="7">
    <source>
        <dbReference type="ARBA" id="ARBA00024701"/>
    </source>
</evidence>
<dbReference type="NCBIfam" id="NF006148">
    <property type="entry name" value="PRK08295.1-5"/>
    <property type="match status" value="1"/>
</dbReference>
<dbReference type="AlphaFoldDB" id="C0FW65"/>
<dbReference type="GO" id="GO:0003677">
    <property type="term" value="F:DNA binding"/>
    <property type="evidence" value="ECO:0007669"/>
    <property type="project" value="UniProtKB-KW"/>
</dbReference>
<dbReference type="InterPro" id="IPR000792">
    <property type="entry name" value="Tscrpt_reg_LuxR_C"/>
</dbReference>
<evidence type="ECO:0000259" key="8">
    <source>
        <dbReference type="PROSITE" id="PS00715"/>
    </source>
</evidence>
<reference evidence="9 10" key="2">
    <citation type="submission" date="2009-03" db="EMBL/GenBank/DDBJ databases">
        <title>Draft genome sequence of Roseburia inulinivorans (DSM 16841).</title>
        <authorList>
            <person name="Sudarsanam P."/>
            <person name="Ley R."/>
            <person name="Guruge J."/>
            <person name="Turnbaugh P.J."/>
            <person name="Mahowald M."/>
            <person name="Liep D."/>
            <person name="Gordon J."/>
        </authorList>
    </citation>
    <scope>NUCLEOTIDE SEQUENCE [LARGE SCALE GENOMIC DNA]</scope>
    <source>
        <strain evidence="9 10">DSM 16841</strain>
    </source>
</reference>
<dbReference type="InterPro" id="IPR013325">
    <property type="entry name" value="RNA_pol_sigma_r2"/>
</dbReference>
<accession>C0FW65</accession>
<dbReference type="InterPro" id="IPR036388">
    <property type="entry name" value="WH-like_DNA-bd_sf"/>
</dbReference>
<dbReference type="GO" id="GO:0016987">
    <property type="term" value="F:sigma factor activity"/>
    <property type="evidence" value="ECO:0007669"/>
    <property type="project" value="UniProtKB-KW"/>
</dbReference>
<keyword evidence="9" id="KW-0808">Transferase</keyword>
<dbReference type="Gene3D" id="1.10.10.10">
    <property type="entry name" value="Winged helix-like DNA-binding domain superfamily/Winged helix DNA-binding domain"/>
    <property type="match status" value="1"/>
</dbReference>
<dbReference type="PANTHER" id="PTHR30385">
    <property type="entry name" value="SIGMA FACTOR F FLAGELLAR"/>
    <property type="match status" value="1"/>
</dbReference>
<keyword evidence="3" id="KW-0805">Transcription regulation</keyword>
<dbReference type="SUPFAM" id="SSF88946">
    <property type="entry name" value="Sigma2 domain of RNA polymerase sigma factors"/>
    <property type="match status" value="1"/>
</dbReference>
<dbReference type="PANTHER" id="PTHR30385:SF1">
    <property type="entry name" value="RNA POLYMERASE SIGMA-H FACTOR"/>
    <property type="match status" value="1"/>
</dbReference>
<organism evidence="9 10">
    <name type="scientific">Roseburia inulinivorans DSM 16841</name>
    <dbReference type="NCBI Taxonomy" id="622312"/>
    <lineage>
        <taxon>Bacteria</taxon>
        <taxon>Bacillati</taxon>
        <taxon>Bacillota</taxon>
        <taxon>Clostridia</taxon>
        <taxon>Lachnospirales</taxon>
        <taxon>Lachnospiraceae</taxon>
        <taxon>Roseburia</taxon>
    </lineage>
</organism>
<comment type="function">
    <text evidence="7">Sigma factors are initiation factors that promote the attachment of RNA polymerase to specific initiation sites and are then released. Sigma-S contributes to the protection against external stress, thus playing a role in cellular fitness and survival.</text>
</comment>
<evidence type="ECO:0000256" key="3">
    <source>
        <dbReference type="ARBA" id="ARBA00023015"/>
    </source>
</evidence>
<dbReference type="EMBL" id="ACFY01000113">
    <property type="protein sequence ID" value="EEG93229.1"/>
    <property type="molecule type" value="Genomic_DNA"/>
</dbReference>
<evidence type="ECO:0000313" key="10">
    <source>
        <dbReference type="Proteomes" id="UP000003561"/>
    </source>
</evidence>
<gene>
    <name evidence="9" type="ORF">ROSEINA2194_02991</name>
</gene>
<dbReference type="Pfam" id="PF04542">
    <property type="entry name" value="Sigma70_r2"/>
    <property type="match status" value="1"/>
</dbReference>
<name>C0FW65_9FIRM</name>
<comment type="caution">
    <text evidence="9">The sequence shown here is derived from an EMBL/GenBank/DDBJ whole genome shotgun (WGS) entry which is preliminary data.</text>
</comment>
<evidence type="ECO:0000256" key="1">
    <source>
        <dbReference type="ARBA" id="ARBA00007788"/>
    </source>
</evidence>
<dbReference type="NCBIfam" id="TIGR02937">
    <property type="entry name" value="sigma70-ECF"/>
    <property type="match status" value="1"/>
</dbReference>
<reference evidence="9 10" key="1">
    <citation type="submission" date="2009-02" db="EMBL/GenBank/DDBJ databases">
        <authorList>
            <person name="Fulton L."/>
            <person name="Clifton S."/>
            <person name="Fulton B."/>
            <person name="Xu J."/>
            <person name="Minx P."/>
            <person name="Pepin K.H."/>
            <person name="Johnson M."/>
            <person name="Bhonagiri V."/>
            <person name="Nash W.E."/>
            <person name="Mardis E.R."/>
            <person name="Wilson R.K."/>
        </authorList>
    </citation>
    <scope>NUCLEOTIDE SEQUENCE [LARGE SCALE GENOMIC DNA]</scope>
    <source>
        <strain evidence="9 10">DSM 16841</strain>
    </source>
</reference>
<sequence length="235" mass="27319">MEHPQSVDVVWNYRTGRAGMEEYRDNGRGKVQTSYDRLSDEALLRQLRAGDAAIMDYVLDKYKPLVRKKANAMFLIGGDTDDLIQEGMIGLFKAIRDYREERETSFFHFAELCITRQIYSAIEASNRKKHAPLNSYVSFYSEVSEEGQPLAEYLESERSDNPEQRMIDQENFELFLKKVRQSLSKMECEVLDDYLSGLNYQQIAEKMKKSPKAIDNALQRIKTKIRVFQNDTLPS</sequence>
<evidence type="ECO:0000256" key="2">
    <source>
        <dbReference type="ARBA" id="ARBA00021245"/>
    </source>
</evidence>
<evidence type="ECO:0000256" key="5">
    <source>
        <dbReference type="ARBA" id="ARBA00023125"/>
    </source>
</evidence>
<keyword evidence="6" id="KW-0804">Transcription</keyword>
<dbReference type="SUPFAM" id="SSF46894">
    <property type="entry name" value="C-terminal effector domain of the bipartite response regulators"/>
    <property type="match status" value="1"/>
</dbReference>
<dbReference type="Proteomes" id="UP000003561">
    <property type="component" value="Unassembled WGS sequence"/>
</dbReference>
<dbReference type="InterPro" id="IPR007627">
    <property type="entry name" value="RNA_pol_sigma70_r2"/>
</dbReference>
<evidence type="ECO:0000256" key="6">
    <source>
        <dbReference type="ARBA" id="ARBA00023163"/>
    </source>
</evidence>
<comment type="similarity">
    <text evidence="1">Belongs to the sigma-70 factor family.</text>
</comment>
<dbReference type="InterPro" id="IPR016371">
    <property type="entry name" value="RNA_pol_sigma-H_factor"/>
</dbReference>
<dbReference type="GO" id="GO:0016779">
    <property type="term" value="F:nucleotidyltransferase activity"/>
    <property type="evidence" value="ECO:0007669"/>
    <property type="project" value="UniProtKB-KW"/>
</dbReference>
<keyword evidence="5" id="KW-0238">DNA-binding</keyword>
<keyword evidence="4" id="KW-0731">Sigma factor</keyword>